<dbReference type="EMBL" id="CP042304">
    <property type="protein sequence ID" value="QDZ11153.1"/>
    <property type="molecule type" value="Genomic_DNA"/>
</dbReference>
<dbReference type="OrthoDB" id="7552502at2"/>
<evidence type="ECO:0000259" key="1">
    <source>
        <dbReference type="Pfam" id="PF08241"/>
    </source>
</evidence>
<dbReference type="KEGG" id="dea:FPZ08_10525"/>
<reference evidence="2 3" key="1">
    <citation type="submission" date="2019-07" db="EMBL/GenBank/DDBJ databases">
        <title>Full genome sequence of Devosia sp. Gsoil 520.</title>
        <authorList>
            <person name="Im W.-T."/>
        </authorList>
    </citation>
    <scope>NUCLEOTIDE SEQUENCE [LARGE SCALE GENOMIC DNA]</scope>
    <source>
        <strain evidence="2 3">Gsoil 520</strain>
    </source>
</reference>
<organism evidence="2 3">
    <name type="scientific">Devosia ginsengisoli</name>
    <dbReference type="NCBI Taxonomy" id="400770"/>
    <lineage>
        <taxon>Bacteria</taxon>
        <taxon>Pseudomonadati</taxon>
        <taxon>Pseudomonadota</taxon>
        <taxon>Alphaproteobacteria</taxon>
        <taxon>Hyphomicrobiales</taxon>
        <taxon>Devosiaceae</taxon>
        <taxon>Devosia</taxon>
    </lineage>
</organism>
<dbReference type="GO" id="GO:0032259">
    <property type="term" value="P:methylation"/>
    <property type="evidence" value="ECO:0007669"/>
    <property type="project" value="UniProtKB-KW"/>
</dbReference>
<protein>
    <submittedName>
        <fullName evidence="2">Methyltransferase domain-containing protein</fullName>
    </submittedName>
</protein>
<dbReference type="SUPFAM" id="SSF53335">
    <property type="entry name" value="S-adenosyl-L-methionine-dependent methyltransferases"/>
    <property type="match status" value="1"/>
</dbReference>
<dbReference type="RefSeq" id="WP_146289976.1">
    <property type="nucleotide sequence ID" value="NZ_CP042304.1"/>
</dbReference>
<dbReference type="PANTHER" id="PTHR43591">
    <property type="entry name" value="METHYLTRANSFERASE"/>
    <property type="match status" value="1"/>
</dbReference>
<evidence type="ECO:0000313" key="3">
    <source>
        <dbReference type="Proteomes" id="UP000315364"/>
    </source>
</evidence>
<gene>
    <name evidence="2" type="ORF">FPZ08_10525</name>
</gene>
<name>A0A5B8LSI6_9HYPH</name>
<dbReference type="InterPro" id="IPR029063">
    <property type="entry name" value="SAM-dependent_MTases_sf"/>
</dbReference>
<dbReference type="Proteomes" id="UP000315364">
    <property type="component" value="Chromosome"/>
</dbReference>
<dbReference type="CDD" id="cd02440">
    <property type="entry name" value="AdoMet_MTases"/>
    <property type="match status" value="1"/>
</dbReference>
<dbReference type="Gene3D" id="3.40.50.150">
    <property type="entry name" value="Vaccinia Virus protein VP39"/>
    <property type="match status" value="1"/>
</dbReference>
<sequence>MIAHSAKGLLNRVHDKAVFGRRVKVLSGALAAAIPEGGTVLDLGCGDGQVAVGLVALRPDLRVEGVDVLRRKVTHIPVTLYDGVTLPFGDDSFDYVTIVDVLHHTDDPAAVLAEAGRVARRGVVIKDHLREGLLAGPTLRLMDWVGNRGHDVRLPYNYLDGGQWTEAFARSGLVRESWTDRVGLYGAPLDWWFGRRLHFVALLRPMGFQY</sequence>
<dbReference type="PANTHER" id="PTHR43591:SF24">
    <property type="entry name" value="2-METHOXY-6-POLYPRENYL-1,4-BENZOQUINOL METHYLASE, MITOCHONDRIAL"/>
    <property type="match status" value="1"/>
</dbReference>
<keyword evidence="2" id="KW-0808">Transferase</keyword>
<evidence type="ECO:0000313" key="2">
    <source>
        <dbReference type="EMBL" id="QDZ11153.1"/>
    </source>
</evidence>
<dbReference type="Pfam" id="PF08241">
    <property type="entry name" value="Methyltransf_11"/>
    <property type="match status" value="1"/>
</dbReference>
<accession>A0A5B8LSI6</accession>
<feature type="domain" description="Methyltransferase type 11" evidence="1">
    <location>
        <begin position="41"/>
        <end position="122"/>
    </location>
</feature>
<dbReference type="InterPro" id="IPR013216">
    <property type="entry name" value="Methyltransf_11"/>
</dbReference>
<dbReference type="GO" id="GO:0008757">
    <property type="term" value="F:S-adenosylmethionine-dependent methyltransferase activity"/>
    <property type="evidence" value="ECO:0007669"/>
    <property type="project" value="InterPro"/>
</dbReference>
<keyword evidence="3" id="KW-1185">Reference proteome</keyword>
<keyword evidence="2" id="KW-0489">Methyltransferase</keyword>
<proteinExistence type="predicted"/>
<dbReference type="AlphaFoldDB" id="A0A5B8LSI6"/>